<dbReference type="AlphaFoldDB" id="A0A9D2AXV4"/>
<proteinExistence type="predicted"/>
<dbReference type="GO" id="GO:0046872">
    <property type="term" value="F:metal ion binding"/>
    <property type="evidence" value="ECO:0007669"/>
    <property type="project" value="UniProtKB-KW"/>
</dbReference>
<keyword evidence="2 5" id="KW-0349">Heme</keyword>
<feature type="binding site" description="distal binding residue" evidence="5">
    <location>
        <position position="47"/>
    </location>
    <ligand>
        <name>heme</name>
        <dbReference type="ChEBI" id="CHEBI:30413"/>
    </ligand>
    <ligandPart>
        <name>Fe</name>
        <dbReference type="ChEBI" id="CHEBI:18248"/>
    </ligandPart>
</feature>
<dbReference type="SUPFAM" id="SSF46458">
    <property type="entry name" value="Globin-like"/>
    <property type="match status" value="1"/>
</dbReference>
<comment type="caution">
    <text evidence="6">The sequence shown here is derived from an EMBL/GenBank/DDBJ whole genome shotgun (WGS) entry which is preliminary data.</text>
</comment>
<protein>
    <submittedName>
        <fullName evidence="6">Group III truncated hemoglobin</fullName>
    </submittedName>
</protein>
<name>A0A9D2AXV4_9SPHI</name>
<evidence type="ECO:0000256" key="5">
    <source>
        <dbReference type="PIRSR" id="PIRSR601486-1"/>
    </source>
</evidence>
<dbReference type="InterPro" id="IPR009050">
    <property type="entry name" value="Globin-like_sf"/>
</dbReference>
<keyword evidence="1" id="KW-0813">Transport</keyword>
<dbReference type="CDD" id="cd08916">
    <property type="entry name" value="TrHb3_P"/>
    <property type="match status" value="1"/>
</dbReference>
<keyword evidence="3 5" id="KW-0479">Metal-binding</keyword>
<keyword evidence="4 5" id="KW-0408">Iron</keyword>
<evidence type="ECO:0000256" key="3">
    <source>
        <dbReference type="ARBA" id="ARBA00022723"/>
    </source>
</evidence>
<dbReference type="Proteomes" id="UP000824156">
    <property type="component" value="Unassembled WGS sequence"/>
</dbReference>
<accession>A0A9D2AXV4</accession>
<dbReference type="EMBL" id="DXEZ01000120">
    <property type="protein sequence ID" value="HIX54217.1"/>
    <property type="molecule type" value="Genomic_DNA"/>
</dbReference>
<reference evidence="6" key="1">
    <citation type="journal article" date="2021" name="PeerJ">
        <title>Extensive microbial diversity within the chicken gut microbiome revealed by metagenomics and culture.</title>
        <authorList>
            <person name="Gilroy R."/>
            <person name="Ravi A."/>
            <person name="Getino M."/>
            <person name="Pursley I."/>
            <person name="Horton D.L."/>
            <person name="Alikhan N.F."/>
            <person name="Baker D."/>
            <person name="Gharbi K."/>
            <person name="Hall N."/>
            <person name="Watson M."/>
            <person name="Adriaenssens E.M."/>
            <person name="Foster-Nyarko E."/>
            <person name="Jarju S."/>
            <person name="Secka A."/>
            <person name="Antonio M."/>
            <person name="Oren A."/>
            <person name="Chaudhuri R.R."/>
            <person name="La Ragione R."/>
            <person name="Hildebrand F."/>
            <person name="Pallen M.J."/>
        </authorList>
    </citation>
    <scope>NUCLEOTIDE SEQUENCE</scope>
    <source>
        <strain evidence="6">1719</strain>
    </source>
</reference>
<reference evidence="6" key="2">
    <citation type="submission" date="2021-04" db="EMBL/GenBank/DDBJ databases">
        <authorList>
            <person name="Gilroy R."/>
        </authorList>
    </citation>
    <scope>NUCLEOTIDE SEQUENCE</scope>
    <source>
        <strain evidence="6">1719</strain>
    </source>
</reference>
<evidence type="ECO:0000313" key="6">
    <source>
        <dbReference type="EMBL" id="HIX54217.1"/>
    </source>
</evidence>
<evidence type="ECO:0000256" key="4">
    <source>
        <dbReference type="ARBA" id="ARBA00023004"/>
    </source>
</evidence>
<dbReference type="InterPro" id="IPR001486">
    <property type="entry name" value="Hemoglobin_trunc"/>
</dbReference>
<dbReference type="GO" id="GO:0019825">
    <property type="term" value="F:oxygen binding"/>
    <property type="evidence" value="ECO:0007669"/>
    <property type="project" value="InterPro"/>
</dbReference>
<dbReference type="GO" id="GO:0020037">
    <property type="term" value="F:heme binding"/>
    <property type="evidence" value="ECO:0007669"/>
    <property type="project" value="InterPro"/>
</dbReference>
<sequence length="134" mass="15920">MEKVEKQDIKTFDDIKNLVDSFYNLVRKDELIGPIFDETIGDGWDEHLPKMYSFWQTILLGEHTYTGAPFVPHMNLPIDRPHFEVWIGYWYQTVDELFSGSIAEEAKWRASRMREVFLDKLDYIRNSPNFRGLV</sequence>
<dbReference type="InterPro" id="IPR012292">
    <property type="entry name" value="Globin/Proto"/>
</dbReference>
<evidence type="ECO:0000256" key="2">
    <source>
        <dbReference type="ARBA" id="ARBA00022617"/>
    </source>
</evidence>
<evidence type="ECO:0000313" key="7">
    <source>
        <dbReference type="Proteomes" id="UP000824156"/>
    </source>
</evidence>
<evidence type="ECO:0000256" key="1">
    <source>
        <dbReference type="ARBA" id="ARBA00022448"/>
    </source>
</evidence>
<gene>
    <name evidence="6" type="ORF">H9853_04270</name>
</gene>
<dbReference type="Gene3D" id="1.10.490.10">
    <property type="entry name" value="Globins"/>
    <property type="match status" value="1"/>
</dbReference>
<organism evidence="6 7">
    <name type="scientific">Candidatus Sphingobacterium stercoripullorum</name>
    <dbReference type="NCBI Taxonomy" id="2838759"/>
    <lineage>
        <taxon>Bacteria</taxon>
        <taxon>Pseudomonadati</taxon>
        <taxon>Bacteroidota</taxon>
        <taxon>Sphingobacteriia</taxon>
        <taxon>Sphingobacteriales</taxon>
        <taxon>Sphingobacteriaceae</taxon>
        <taxon>Sphingobacterium</taxon>
    </lineage>
</organism>
<dbReference type="Pfam" id="PF01152">
    <property type="entry name" value="Bac_globin"/>
    <property type="match status" value="1"/>
</dbReference>